<dbReference type="EMBL" id="BPWL01000011">
    <property type="protein sequence ID" value="GJJ15980.1"/>
    <property type="molecule type" value="Genomic_DNA"/>
</dbReference>
<dbReference type="InterPro" id="IPR022024">
    <property type="entry name" value="DUF3602"/>
</dbReference>
<feature type="region of interest" description="Disordered" evidence="1">
    <location>
        <begin position="54"/>
        <end position="180"/>
    </location>
</feature>
<name>A0AAV5ATB8_9AGAM</name>
<feature type="compositionally biased region" description="Polar residues" evidence="1">
    <location>
        <begin position="171"/>
        <end position="180"/>
    </location>
</feature>
<accession>A0AAV5ATB8</accession>
<feature type="compositionally biased region" description="Basic and acidic residues" evidence="1">
    <location>
        <begin position="54"/>
        <end position="70"/>
    </location>
</feature>
<gene>
    <name evidence="2" type="ORF">Clacol_010259</name>
</gene>
<sequence>MTRANGKHITCSPSQSSLKEKKARVSSGRGGSGNIISAMELTPDLKHEVELLRRRRMEKEDCTKYQKSADPDDSYEDIIVERNKLSPKPLRTGRGGSGGLLKPSPSQTTLRSPSRMSLSSGSSSSRHSTISFTSSSYSSPFSHRSESSIFTRFSKNTRDSTVSQSSITSSLPETGSSRKNHNQWWKFQRSPATTPRQPHAADIHIPQLTINDCPPLSPRVLEGFDGFEEEEGSTSPDIILPIPELQTSSFHLDETTDEEETPIDIQNDDEDAEWELDVLIQAQSEIETPFFAS</sequence>
<evidence type="ECO:0000313" key="2">
    <source>
        <dbReference type="EMBL" id="GJJ15980.1"/>
    </source>
</evidence>
<proteinExistence type="predicted"/>
<comment type="caution">
    <text evidence="2">The sequence shown here is derived from an EMBL/GenBank/DDBJ whole genome shotgun (WGS) entry which is preliminary data.</text>
</comment>
<evidence type="ECO:0000256" key="1">
    <source>
        <dbReference type="SAM" id="MobiDB-lite"/>
    </source>
</evidence>
<dbReference type="Pfam" id="PF12223">
    <property type="entry name" value="DUF3602"/>
    <property type="match status" value="1"/>
</dbReference>
<keyword evidence="3" id="KW-1185">Reference proteome</keyword>
<dbReference type="AlphaFoldDB" id="A0AAV5ATB8"/>
<dbReference type="Proteomes" id="UP001050691">
    <property type="component" value="Unassembled WGS sequence"/>
</dbReference>
<protein>
    <submittedName>
        <fullName evidence="2">Uncharacterized protein</fullName>
    </submittedName>
</protein>
<organism evidence="2 3">
    <name type="scientific">Clathrus columnatus</name>
    <dbReference type="NCBI Taxonomy" id="1419009"/>
    <lineage>
        <taxon>Eukaryota</taxon>
        <taxon>Fungi</taxon>
        <taxon>Dikarya</taxon>
        <taxon>Basidiomycota</taxon>
        <taxon>Agaricomycotina</taxon>
        <taxon>Agaricomycetes</taxon>
        <taxon>Phallomycetidae</taxon>
        <taxon>Phallales</taxon>
        <taxon>Clathraceae</taxon>
        <taxon>Clathrus</taxon>
    </lineage>
</organism>
<feature type="region of interest" description="Disordered" evidence="1">
    <location>
        <begin position="1"/>
        <end position="39"/>
    </location>
</feature>
<evidence type="ECO:0000313" key="3">
    <source>
        <dbReference type="Proteomes" id="UP001050691"/>
    </source>
</evidence>
<feature type="compositionally biased region" description="Low complexity" evidence="1">
    <location>
        <begin position="160"/>
        <end position="170"/>
    </location>
</feature>
<reference evidence="2" key="1">
    <citation type="submission" date="2021-10" db="EMBL/GenBank/DDBJ databases">
        <title>De novo Genome Assembly of Clathrus columnatus (Basidiomycota, Fungi) Using Illumina and Nanopore Sequence Data.</title>
        <authorList>
            <person name="Ogiso-Tanaka E."/>
            <person name="Itagaki H."/>
            <person name="Hosoya T."/>
            <person name="Hosaka K."/>
        </authorList>
    </citation>
    <scope>NUCLEOTIDE SEQUENCE</scope>
    <source>
        <strain evidence="2">MO-923</strain>
    </source>
</reference>
<feature type="compositionally biased region" description="Low complexity" evidence="1">
    <location>
        <begin position="100"/>
        <end position="142"/>
    </location>
</feature>